<gene>
    <name evidence="2" type="ORF">NONO_c27270</name>
</gene>
<sequence length="178" mass="20318">MSDRTSNEQMRRLVDRAEIQDLLFRYCRGVDRCDVETIRSAYHPDSYDDRGYWRGNGHEFATFIADRLARANSATTHSVTNILIDIAGDTATSECQVRATLVRRDEPVIDVVGARYLDRLTRRDGAWRIAHRTVVLDWRTTEDGSATTAPFAVDDFVRGRRHPDDPVYALLHGAPPRK</sequence>
<dbReference type="SUPFAM" id="SSF54427">
    <property type="entry name" value="NTF2-like"/>
    <property type="match status" value="1"/>
</dbReference>
<dbReference type="eggNOG" id="COG5517">
    <property type="taxonomic scope" value="Bacteria"/>
</dbReference>
<evidence type="ECO:0000313" key="3">
    <source>
        <dbReference type="Proteomes" id="UP000019150"/>
    </source>
</evidence>
<dbReference type="KEGG" id="nno:NONO_c27270"/>
<dbReference type="AlphaFoldDB" id="W5TED8"/>
<accession>W5TED8</accession>
<dbReference type="CDD" id="cd00531">
    <property type="entry name" value="NTF2_like"/>
    <property type="match status" value="1"/>
</dbReference>
<dbReference type="PATRIC" id="fig|1415166.3.peg.2796"/>
<reference evidence="2 3" key="1">
    <citation type="journal article" date="2014" name="Appl. Environ. Microbiol.">
        <title>Insights into the Microbial Degradation of Rubber and Gutta-Percha by Analysis of the Complete Genome of Nocardia nova SH22a.</title>
        <authorList>
            <person name="Luo Q."/>
            <person name="Hiessl S."/>
            <person name="Poehlein A."/>
            <person name="Daniel R."/>
            <person name="Steinbuchel A."/>
        </authorList>
    </citation>
    <scope>NUCLEOTIDE SEQUENCE [LARGE SCALE GENOMIC DNA]</scope>
    <source>
        <strain evidence="2">SH22a</strain>
    </source>
</reference>
<keyword evidence="3" id="KW-1185">Reference proteome</keyword>
<dbReference type="RefSeq" id="WP_025348990.1">
    <property type="nucleotide sequence ID" value="NZ_CP006850.1"/>
</dbReference>
<dbReference type="EMBL" id="CP006850">
    <property type="protein sequence ID" value="AHH17519.1"/>
    <property type="molecule type" value="Genomic_DNA"/>
</dbReference>
<dbReference type="OrthoDB" id="1492465at2"/>
<dbReference type="InterPro" id="IPR037401">
    <property type="entry name" value="SnoaL-like"/>
</dbReference>
<dbReference type="Pfam" id="PF13577">
    <property type="entry name" value="SnoaL_4"/>
    <property type="match status" value="1"/>
</dbReference>
<evidence type="ECO:0000313" key="2">
    <source>
        <dbReference type="EMBL" id="AHH17519.1"/>
    </source>
</evidence>
<dbReference type="InterPro" id="IPR032710">
    <property type="entry name" value="NTF2-like_dom_sf"/>
</dbReference>
<dbReference type="Proteomes" id="UP000019150">
    <property type="component" value="Chromosome"/>
</dbReference>
<evidence type="ECO:0000259" key="1">
    <source>
        <dbReference type="Pfam" id="PF13577"/>
    </source>
</evidence>
<name>W5TED8_9NOCA</name>
<proteinExistence type="predicted"/>
<protein>
    <submittedName>
        <fullName evidence="2">SnoaL-like domain-containing protein</fullName>
    </submittedName>
</protein>
<feature type="domain" description="SnoaL-like" evidence="1">
    <location>
        <begin position="11"/>
        <end position="133"/>
    </location>
</feature>
<organism evidence="2 3">
    <name type="scientific">Nocardia nova SH22a</name>
    <dbReference type="NCBI Taxonomy" id="1415166"/>
    <lineage>
        <taxon>Bacteria</taxon>
        <taxon>Bacillati</taxon>
        <taxon>Actinomycetota</taxon>
        <taxon>Actinomycetes</taxon>
        <taxon>Mycobacteriales</taxon>
        <taxon>Nocardiaceae</taxon>
        <taxon>Nocardia</taxon>
    </lineage>
</organism>
<dbReference type="STRING" id="1415166.NONO_c27270"/>
<dbReference type="Gene3D" id="3.10.450.50">
    <property type="match status" value="1"/>
</dbReference>
<dbReference type="HOGENOM" id="CLU_106738_0_0_11"/>